<evidence type="ECO:0000313" key="3">
    <source>
        <dbReference type="Proteomes" id="UP000597444"/>
    </source>
</evidence>
<dbReference type="InterPro" id="IPR011856">
    <property type="entry name" value="tRNA_endonuc-like_dom_sf"/>
</dbReference>
<keyword evidence="3" id="KW-1185">Reference proteome</keyword>
<comment type="caution">
    <text evidence="2">The sequence shown here is derived from an EMBL/GenBank/DDBJ whole genome shotgun (WGS) entry which is preliminary data.</text>
</comment>
<evidence type="ECO:0000313" key="2">
    <source>
        <dbReference type="EMBL" id="GHO94734.1"/>
    </source>
</evidence>
<protein>
    <recommendedName>
        <fullName evidence="1">PD(D/E)XK endonuclease domain-containing protein</fullName>
    </recommendedName>
</protein>
<feature type="domain" description="PD(D/E)XK endonuclease" evidence="1">
    <location>
        <begin position="4"/>
        <end position="75"/>
    </location>
</feature>
<name>A0A8J3N103_9CHLR</name>
<dbReference type="GO" id="GO:0003676">
    <property type="term" value="F:nucleic acid binding"/>
    <property type="evidence" value="ECO:0007669"/>
    <property type="project" value="InterPro"/>
</dbReference>
<reference evidence="2" key="1">
    <citation type="submission" date="2020-10" db="EMBL/GenBank/DDBJ databases">
        <title>Taxonomic study of unclassified bacteria belonging to the class Ktedonobacteria.</title>
        <authorList>
            <person name="Yabe S."/>
            <person name="Wang C.M."/>
            <person name="Zheng Y."/>
            <person name="Sakai Y."/>
            <person name="Cavaletti L."/>
            <person name="Monciardini P."/>
            <person name="Donadio S."/>
        </authorList>
    </citation>
    <scope>NUCLEOTIDE SEQUENCE</scope>
    <source>
        <strain evidence="2">ID150040</strain>
    </source>
</reference>
<dbReference type="Gene3D" id="3.40.1350.10">
    <property type="match status" value="1"/>
</dbReference>
<dbReference type="AlphaFoldDB" id="A0A8J3N103"/>
<dbReference type="InterPro" id="IPR021671">
    <property type="entry name" value="PD(D/E)XK_Endonuc"/>
</dbReference>
<sequence>MGITQQRGLEGETAVLNRLVQLGYEVLVPWNRSLGYDLAYIVDNEEKREFVRIQCKWAWLSKDGACLVFNTSTAAEWGRKKHDYHGKAE</sequence>
<dbReference type="EMBL" id="BNJK01000001">
    <property type="protein sequence ID" value="GHO94734.1"/>
    <property type="molecule type" value="Genomic_DNA"/>
</dbReference>
<gene>
    <name evidence="2" type="ORF">KSF_047820</name>
</gene>
<proteinExistence type="predicted"/>
<evidence type="ECO:0000259" key="1">
    <source>
        <dbReference type="Pfam" id="PF11645"/>
    </source>
</evidence>
<accession>A0A8J3N103</accession>
<dbReference type="Proteomes" id="UP000597444">
    <property type="component" value="Unassembled WGS sequence"/>
</dbReference>
<organism evidence="2 3">
    <name type="scientific">Reticulibacter mediterranei</name>
    <dbReference type="NCBI Taxonomy" id="2778369"/>
    <lineage>
        <taxon>Bacteria</taxon>
        <taxon>Bacillati</taxon>
        <taxon>Chloroflexota</taxon>
        <taxon>Ktedonobacteria</taxon>
        <taxon>Ktedonobacterales</taxon>
        <taxon>Reticulibacteraceae</taxon>
        <taxon>Reticulibacter</taxon>
    </lineage>
</organism>
<dbReference type="Pfam" id="PF11645">
    <property type="entry name" value="PDDEXK_5"/>
    <property type="match status" value="1"/>
</dbReference>